<dbReference type="EMBL" id="CP124685">
    <property type="protein sequence ID" value="WGX75298.1"/>
    <property type="molecule type" value="Genomic_DNA"/>
</dbReference>
<keyword evidence="2" id="KW-1185">Reference proteome</keyword>
<proteinExistence type="predicted"/>
<organism evidence="1 2">
    <name type="scientific">Paraclostridium bifermentans</name>
    <name type="common">Clostridium bifermentans</name>
    <dbReference type="NCBI Taxonomy" id="1490"/>
    <lineage>
        <taxon>Bacteria</taxon>
        <taxon>Bacillati</taxon>
        <taxon>Bacillota</taxon>
        <taxon>Clostridia</taxon>
        <taxon>Peptostreptococcales</taxon>
        <taxon>Peptostreptococcaceae</taxon>
        <taxon>Paraclostridium</taxon>
    </lineage>
</organism>
<gene>
    <name evidence="1" type="ORF">QJS64_14870</name>
</gene>
<reference evidence="1 2" key="1">
    <citation type="submission" date="2023-04" db="EMBL/GenBank/DDBJ databases">
        <title>Bacteria Genome Submission.</title>
        <authorList>
            <person name="Isaac P."/>
        </authorList>
    </citation>
    <scope>NUCLEOTIDE SEQUENCE [LARGE SCALE GENOMIC DNA]</scope>
    <source>
        <strain evidence="1 2">SampleS7P1</strain>
    </source>
</reference>
<accession>A0ABY8R1U6</accession>
<sequence>MNAIMSLILEKQKNIILEMRISSLLESNLSNSDINNTLKSINYSFLKYLTAMYCYSDNINESWNKNLIDLLSKINQLHVYHLRMVYCY</sequence>
<protein>
    <submittedName>
        <fullName evidence="1">Uncharacterized protein</fullName>
    </submittedName>
</protein>
<evidence type="ECO:0000313" key="2">
    <source>
        <dbReference type="Proteomes" id="UP001239169"/>
    </source>
</evidence>
<name>A0ABY8R1U6_PARBF</name>
<dbReference type="Proteomes" id="UP001239169">
    <property type="component" value="Chromosome"/>
</dbReference>
<evidence type="ECO:0000313" key="1">
    <source>
        <dbReference type="EMBL" id="WGX75298.1"/>
    </source>
</evidence>